<reference evidence="1" key="2">
    <citation type="submission" date="2021-08" db="EMBL/GenBank/DDBJ databases">
        <authorList>
            <person name="Eriksson T."/>
        </authorList>
    </citation>
    <scope>NUCLEOTIDE SEQUENCE</scope>
    <source>
        <strain evidence="1">Stoneville</strain>
        <tissue evidence="1">Whole head</tissue>
    </source>
</reference>
<dbReference type="InterPro" id="IPR052709">
    <property type="entry name" value="Transposase-MT_Hybrid"/>
</dbReference>
<organism evidence="1 2">
    <name type="scientific">Tenebrio molitor</name>
    <name type="common">Yellow mealworm beetle</name>
    <dbReference type="NCBI Taxonomy" id="7067"/>
    <lineage>
        <taxon>Eukaryota</taxon>
        <taxon>Metazoa</taxon>
        <taxon>Ecdysozoa</taxon>
        <taxon>Arthropoda</taxon>
        <taxon>Hexapoda</taxon>
        <taxon>Insecta</taxon>
        <taxon>Pterygota</taxon>
        <taxon>Neoptera</taxon>
        <taxon>Endopterygota</taxon>
        <taxon>Coleoptera</taxon>
        <taxon>Polyphaga</taxon>
        <taxon>Cucujiformia</taxon>
        <taxon>Tenebrionidae</taxon>
        <taxon>Tenebrio</taxon>
    </lineage>
</organism>
<dbReference type="PANTHER" id="PTHR46060:SF1">
    <property type="entry name" value="MARINER MOS1 TRANSPOSASE-LIKE PROTEIN"/>
    <property type="match status" value="1"/>
</dbReference>
<protein>
    <submittedName>
        <fullName evidence="1">Uncharacterized protein</fullName>
    </submittedName>
</protein>
<dbReference type="Gene3D" id="3.30.420.10">
    <property type="entry name" value="Ribonuclease H-like superfamily/Ribonuclease H"/>
    <property type="match status" value="1"/>
</dbReference>
<comment type="caution">
    <text evidence="1">The sequence shown here is derived from an EMBL/GenBank/DDBJ whole genome shotgun (WGS) entry which is preliminary data.</text>
</comment>
<dbReference type="InterPro" id="IPR036397">
    <property type="entry name" value="RNaseH_sf"/>
</dbReference>
<name>A0A8J6HMF6_TENMO</name>
<proteinExistence type="predicted"/>
<evidence type="ECO:0000313" key="2">
    <source>
        <dbReference type="Proteomes" id="UP000719412"/>
    </source>
</evidence>
<sequence>MMMFESMVESVLMYGAEIWGWKDQEEVERVQEKYLRWVLGVDRETPGYIVREECKRSKLRGKAGKRAAKFEDRMGGREECRILTECYREKKKNADEKEREKYCRRNGYASEEVERVRAEGRWMCAELSERDRDTDKQERRERIRESRYNREYERCVTEDVPVYLRRESAKERKMMARFRCGNEERENRYWMEEEERMCRMCREERETVEHMWRGCGWEVLSHPPYSPDLAPSDYHLFRSMEHFLRGREFEDIDHVEAACQEFFNSKEPYHRGIELLGQRWSEVLDNNGEYTGVPELPHDILITYSGVKIKTKFERINVEGRRGYGRAVSQPSLFTTYYLEMAVALSMPLCGSGRHWDGGSASRFWKKAGVVRGTERGAPELSPKSVPVHEE</sequence>
<dbReference type="EMBL" id="JABDTM020019731">
    <property type="protein sequence ID" value="KAH0817324.1"/>
    <property type="molecule type" value="Genomic_DNA"/>
</dbReference>
<evidence type="ECO:0000313" key="1">
    <source>
        <dbReference type="EMBL" id="KAH0817324.1"/>
    </source>
</evidence>
<dbReference type="Proteomes" id="UP000719412">
    <property type="component" value="Unassembled WGS sequence"/>
</dbReference>
<accession>A0A8J6HMF6</accession>
<dbReference type="GO" id="GO:0003676">
    <property type="term" value="F:nucleic acid binding"/>
    <property type="evidence" value="ECO:0007669"/>
    <property type="project" value="InterPro"/>
</dbReference>
<dbReference type="AlphaFoldDB" id="A0A8J6HMF6"/>
<reference evidence="1" key="1">
    <citation type="journal article" date="2020" name="J Insects Food Feed">
        <title>The yellow mealworm (Tenebrio molitor) genome: a resource for the emerging insects as food and feed industry.</title>
        <authorList>
            <person name="Eriksson T."/>
            <person name="Andere A."/>
            <person name="Kelstrup H."/>
            <person name="Emery V."/>
            <person name="Picard C."/>
        </authorList>
    </citation>
    <scope>NUCLEOTIDE SEQUENCE</scope>
    <source>
        <strain evidence="1">Stoneville</strain>
        <tissue evidence="1">Whole head</tissue>
    </source>
</reference>
<gene>
    <name evidence="1" type="ORF">GEV33_005467</name>
</gene>
<dbReference type="PANTHER" id="PTHR46060">
    <property type="entry name" value="MARINER MOS1 TRANSPOSASE-LIKE PROTEIN"/>
    <property type="match status" value="1"/>
</dbReference>
<keyword evidence="2" id="KW-1185">Reference proteome</keyword>